<evidence type="ECO:0000256" key="1">
    <source>
        <dbReference type="SAM" id="MobiDB-lite"/>
    </source>
</evidence>
<proteinExistence type="predicted"/>
<accession>A0A4R2KGM4</accession>
<name>A0A4R2KGM4_9RHOB</name>
<comment type="caution">
    <text evidence="2">The sequence shown here is derived from an EMBL/GenBank/DDBJ whole genome shotgun (WGS) entry which is preliminary data.</text>
</comment>
<dbReference type="EMBL" id="SLWW01000003">
    <property type="protein sequence ID" value="TCO72901.1"/>
    <property type="molecule type" value="Genomic_DNA"/>
</dbReference>
<dbReference type="AlphaFoldDB" id="A0A4R2KGM4"/>
<keyword evidence="3" id="KW-1185">Reference proteome</keyword>
<evidence type="ECO:0000313" key="2">
    <source>
        <dbReference type="EMBL" id="TCO72901.1"/>
    </source>
</evidence>
<evidence type="ECO:0000313" key="3">
    <source>
        <dbReference type="Proteomes" id="UP000295142"/>
    </source>
</evidence>
<feature type="region of interest" description="Disordered" evidence="1">
    <location>
        <begin position="20"/>
        <end position="43"/>
    </location>
</feature>
<dbReference type="Proteomes" id="UP000295142">
    <property type="component" value="Unassembled WGS sequence"/>
</dbReference>
<organism evidence="2 3">
    <name type="scientific">Rhodovulum euryhalinum</name>
    <dbReference type="NCBI Taxonomy" id="35805"/>
    <lineage>
        <taxon>Bacteria</taxon>
        <taxon>Pseudomonadati</taxon>
        <taxon>Pseudomonadota</taxon>
        <taxon>Alphaproteobacteria</taxon>
        <taxon>Rhodobacterales</taxon>
        <taxon>Paracoccaceae</taxon>
        <taxon>Rhodovulum</taxon>
    </lineage>
</organism>
<reference evidence="2 3" key="1">
    <citation type="submission" date="2019-03" db="EMBL/GenBank/DDBJ databases">
        <title>Genomic Encyclopedia of Type Strains, Phase IV (KMG-IV): sequencing the most valuable type-strain genomes for metagenomic binning, comparative biology and taxonomic classification.</title>
        <authorList>
            <person name="Goeker M."/>
        </authorList>
    </citation>
    <scope>NUCLEOTIDE SEQUENCE [LARGE SCALE GENOMIC DNA]</scope>
    <source>
        <strain evidence="2 3">DSM 4868</strain>
    </source>
</reference>
<sequence>MTPGRARHGWQQSHEYFCQEEGHGLAPHPDGAPGRYRGGGAGRGTFSLGGHRLSSLYRESETGALTLTDGYGTRFRSSSWSKYSWRTRSAGRSAWMEDGI</sequence>
<gene>
    <name evidence="2" type="ORF">EV655_103130</name>
</gene>
<protein>
    <submittedName>
        <fullName evidence="2">Uncharacterized protein</fullName>
    </submittedName>
</protein>